<evidence type="ECO:0000256" key="5">
    <source>
        <dbReference type="ARBA" id="ARBA00023136"/>
    </source>
</evidence>
<dbReference type="PANTHER" id="PTHR11654">
    <property type="entry name" value="OLIGOPEPTIDE TRANSPORTER-RELATED"/>
    <property type="match status" value="1"/>
</dbReference>
<feature type="transmembrane region" description="Helical" evidence="7">
    <location>
        <begin position="476"/>
        <end position="498"/>
    </location>
</feature>
<sequence>MDTSMASPSQRRRRFSWKAPAIILGFELLESIAFSAVALNLVVYMAAVLHGTLAFNAAHVDTWNGTTFIVPVLGAFLADSYWGKYRTILFSLLFYLAGLVLLTVSAAVPSLRPAPCSGPGPCSPATGTQFSVLFLALYLISIGTGGVKSALLPFGAEQYERDGDDDGEDGPAPEKKQSFFSWFFGAINLGIFVAGTLVSWVEQNVSWALGFGIATLCLLVAAASFLAGTPCYRVRFPTGDSPLKGILRVLVAAVRNWRRPLPPDGDGLYEVDDDKKKKDADEKLAHTEGLRWLDKAAVRGGGGPWEVCTVSEVERVKVLARMVPIWVTCVLYAASLGQMTTTFIQQGMAMDTRLFGGRFRVPVASLVSVEVVFMLLWVLLHDVVVMPVARRCRPGGLTQLQRMGVGRLLVVVSMATAALVERRRLRGEKRSMSIAWQVPQFVVLAGSDVFGGIAQLEFFYGEAPGSMRSICSAFSFLALSLGFYVNSLVVTIVAAVTKRHDGSGGWLAPDLDAGHLDYYFWLWAVISVANLGLYLLIAGRYKSKRLSPSPTTTNANASSSSPPNDLLPSHYCSS</sequence>
<dbReference type="GO" id="GO:0016020">
    <property type="term" value="C:membrane"/>
    <property type="evidence" value="ECO:0007669"/>
    <property type="project" value="UniProtKB-SubCell"/>
</dbReference>
<reference evidence="8 9" key="1">
    <citation type="submission" date="2019-11" db="EMBL/GenBank/DDBJ databases">
        <title>Whole genome sequence of Oryza granulata.</title>
        <authorList>
            <person name="Li W."/>
        </authorList>
    </citation>
    <scope>NUCLEOTIDE SEQUENCE [LARGE SCALE GENOMIC DNA]</scope>
    <source>
        <strain evidence="9">cv. Menghai</strain>
        <tissue evidence="8">Leaf</tissue>
    </source>
</reference>
<dbReference type="EMBL" id="SPHZ02000002">
    <property type="protein sequence ID" value="KAF0930848.1"/>
    <property type="molecule type" value="Genomic_DNA"/>
</dbReference>
<evidence type="ECO:0000256" key="2">
    <source>
        <dbReference type="ARBA" id="ARBA00005982"/>
    </source>
</evidence>
<dbReference type="CDD" id="cd17351">
    <property type="entry name" value="MFS_NPF"/>
    <property type="match status" value="1"/>
</dbReference>
<comment type="subcellular location">
    <subcellularLocation>
        <location evidence="1">Membrane</location>
        <topology evidence="1">Multi-pass membrane protein</topology>
    </subcellularLocation>
</comment>
<evidence type="ECO:0000313" key="8">
    <source>
        <dbReference type="EMBL" id="KAF0930848.1"/>
    </source>
</evidence>
<feature type="transmembrane region" description="Helical" evidence="7">
    <location>
        <begin position="179"/>
        <end position="201"/>
    </location>
</feature>
<keyword evidence="5 7" id="KW-0472">Membrane</keyword>
<dbReference type="Proteomes" id="UP000479710">
    <property type="component" value="Unassembled WGS sequence"/>
</dbReference>
<dbReference type="InterPro" id="IPR000109">
    <property type="entry name" value="POT_fam"/>
</dbReference>
<organism evidence="8 9">
    <name type="scientific">Oryza meyeriana var. granulata</name>
    <dbReference type="NCBI Taxonomy" id="110450"/>
    <lineage>
        <taxon>Eukaryota</taxon>
        <taxon>Viridiplantae</taxon>
        <taxon>Streptophyta</taxon>
        <taxon>Embryophyta</taxon>
        <taxon>Tracheophyta</taxon>
        <taxon>Spermatophyta</taxon>
        <taxon>Magnoliopsida</taxon>
        <taxon>Liliopsida</taxon>
        <taxon>Poales</taxon>
        <taxon>Poaceae</taxon>
        <taxon>BOP clade</taxon>
        <taxon>Oryzoideae</taxon>
        <taxon>Oryzeae</taxon>
        <taxon>Oryzinae</taxon>
        <taxon>Oryza</taxon>
        <taxon>Oryza meyeriana</taxon>
    </lineage>
</organism>
<comment type="caution">
    <text evidence="8">The sequence shown here is derived from an EMBL/GenBank/DDBJ whole genome shotgun (WGS) entry which is preliminary data.</text>
</comment>
<evidence type="ECO:0008006" key="10">
    <source>
        <dbReference type="Google" id="ProtNLM"/>
    </source>
</evidence>
<evidence type="ECO:0000256" key="1">
    <source>
        <dbReference type="ARBA" id="ARBA00004141"/>
    </source>
</evidence>
<feature type="transmembrane region" description="Helical" evidence="7">
    <location>
        <begin position="207"/>
        <end position="227"/>
    </location>
</feature>
<proteinExistence type="inferred from homology"/>
<evidence type="ECO:0000256" key="4">
    <source>
        <dbReference type="ARBA" id="ARBA00022989"/>
    </source>
</evidence>
<gene>
    <name evidence="8" type="ORF">E2562_035424</name>
</gene>
<name>A0A6G1F1Q3_9ORYZ</name>
<feature type="transmembrane region" description="Helical" evidence="7">
    <location>
        <begin position="89"/>
        <end position="110"/>
    </location>
</feature>
<evidence type="ECO:0000256" key="6">
    <source>
        <dbReference type="SAM" id="MobiDB-lite"/>
    </source>
</evidence>
<feature type="transmembrane region" description="Helical" evidence="7">
    <location>
        <begin position="518"/>
        <end position="537"/>
    </location>
</feature>
<accession>A0A6G1F1Q3</accession>
<feature type="transmembrane region" description="Helical" evidence="7">
    <location>
        <begin position="21"/>
        <end position="43"/>
    </location>
</feature>
<feature type="transmembrane region" description="Helical" evidence="7">
    <location>
        <begin position="359"/>
        <end position="380"/>
    </location>
</feature>
<dbReference type="Gene3D" id="1.20.1250.20">
    <property type="entry name" value="MFS general substrate transporter like domains"/>
    <property type="match status" value="1"/>
</dbReference>
<dbReference type="SUPFAM" id="SSF103473">
    <property type="entry name" value="MFS general substrate transporter"/>
    <property type="match status" value="1"/>
</dbReference>
<protein>
    <recommendedName>
        <fullName evidence="10">Major facilitator superfamily (MFS) profile domain-containing protein</fullName>
    </recommendedName>
</protein>
<feature type="compositionally biased region" description="Low complexity" evidence="6">
    <location>
        <begin position="547"/>
        <end position="564"/>
    </location>
</feature>
<evidence type="ECO:0000256" key="3">
    <source>
        <dbReference type="ARBA" id="ARBA00022692"/>
    </source>
</evidence>
<evidence type="ECO:0000256" key="7">
    <source>
        <dbReference type="SAM" id="Phobius"/>
    </source>
</evidence>
<dbReference type="OrthoDB" id="8904098at2759"/>
<feature type="transmembrane region" description="Helical" evidence="7">
    <location>
        <begin position="63"/>
        <end position="82"/>
    </location>
</feature>
<feature type="region of interest" description="Disordered" evidence="6">
    <location>
        <begin position="545"/>
        <end position="574"/>
    </location>
</feature>
<evidence type="ECO:0000313" key="9">
    <source>
        <dbReference type="Proteomes" id="UP000479710"/>
    </source>
</evidence>
<comment type="similarity">
    <text evidence="2">Belongs to the major facilitator superfamily. Proton-dependent oligopeptide transporter (POT/PTR) (TC 2.A.17) family.</text>
</comment>
<keyword evidence="9" id="KW-1185">Reference proteome</keyword>
<keyword evidence="4 7" id="KW-1133">Transmembrane helix</keyword>
<feature type="transmembrane region" description="Helical" evidence="7">
    <location>
        <begin position="130"/>
        <end position="151"/>
    </location>
</feature>
<keyword evidence="3 7" id="KW-0812">Transmembrane</keyword>
<dbReference type="Pfam" id="PF00854">
    <property type="entry name" value="PTR2"/>
    <property type="match status" value="1"/>
</dbReference>
<dbReference type="GO" id="GO:0022857">
    <property type="term" value="F:transmembrane transporter activity"/>
    <property type="evidence" value="ECO:0007669"/>
    <property type="project" value="InterPro"/>
</dbReference>
<dbReference type="AlphaFoldDB" id="A0A6G1F1Q3"/>
<dbReference type="InterPro" id="IPR036259">
    <property type="entry name" value="MFS_trans_sf"/>
</dbReference>